<dbReference type="Pfam" id="PF04828">
    <property type="entry name" value="GFA"/>
    <property type="match status" value="1"/>
</dbReference>
<dbReference type="GO" id="GO:0046872">
    <property type="term" value="F:metal ion binding"/>
    <property type="evidence" value="ECO:0007669"/>
    <property type="project" value="UniProtKB-KW"/>
</dbReference>
<dbReference type="InterPro" id="IPR006913">
    <property type="entry name" value="CENP-V/GFA"/>
</dbReference>
<reference evidence="6" key="1">
    <citation type="submission" date="2016-10" db="EMBL/GenBank/DDBJ databases">
        <authorList>
            <person name="Varghese N."/>
            <person name="Submissions S."/>
        </authorList>
    </citation>
    <scope>NUCLEOTIDE SEQUENCE [LARGE SCALE GENOMIC DNA]</scope>
    <source>
        <strain evidence="6">UNC178MFTsu3.1</strain>
    </source>
</reference>
<keyword evidence="2" id="KW-0479">Metal-binding</keyword>
<dbReference type="PROSITE" id="PS51891">
    <property type="entry name" value="CENP_V_GFA"/>
    <property type="match status" value="1"/>
</dbReference>
<gene>
    <name evidence="5" type="ORF">SAMN02799615_02915</name>
</gene>
<dbReference type="InterPro" id="IPR011057">
    <property type="entry name" value="Mss4-like_sf"/>
</dbReference>
<evidence type="ECO:0000256" key="2">
    <source>
        <dbReference type="ARBA" id="ARBA00022723"/>
    </source>
</evidence>
<dbReference type="PANTHER" id="PTHR28620">
    <property type="entry name" value="CENTROMERE PROTEIN V"/>
    <property type="match status" value="1"/>
</dbReference>
<name>A0A1I2H7Q6_9GAMM</name>
<dbReference type="STRING" id="500610.SAMN02799615_02915"/>
<evidence type="ECO:0000256" key="1">
    <source>
        <dbReference type="ARBA" id="ARBA00005495"/>
    </source>
</evidence>
<dbReference type="EMBL" id="FONH01000011">
    <property type="protein sequence ID" value="SFF26205.1"/>
    <property type="molecule type" value="Genomic_DNA"/>
</dbReference>
<protein>
    <submittedName>
        <fullName evidence="5">Uncharacterized conserved protein</fullName>
    </submittedName>
</protein>
<dbReference type="Proteomes" id="UP000199477">
    <property type="component" value="Unassembled WGS sequence"/>
</dbReference>
<dbReference type="Gene3D" id="2.170.150.70">
    <property type="match status" value="1"/>
</dbReference>
<accession>A0A1I2H7Q6</accession>
<proteinExistence type="inferred from homology"/>
<dbReference type="SUPFAM" id="SSF51316">
    <property type="entry name" value="Mss4-like"/>
    <property type="match status" value="1"/>
</dbReference>
<keyword evidence="3" id="KW-0862">Zinc</keyword>
<sequence>MLIEGRCHCGNIIFSLDWQPDPATIPARACTCTFCTRHGGVWTSYPDGRLTVRVADPSRVSRYAFGTETAAFQICMTCGVAPLVTSRIDGRLYAVVNVNTFENVDPALLQRGSSTLDGESVDDRLARRQRNWIGHVDFPAADG</sequence>
<evidence type="ECO:0000259" key="4">
    <source>
        <dbReference type="PROSITE" id="PS51891"/>
    </source>
</evidence>
<dbReference type="RefSeq" id="WP_026635035.1">
    <property type="nucleotide sequence ID" value="NZ_FONH01000011.1"/>
</dbReference>
<evidence type="ECO:0000313" key="6">
    <source>
        <dbReference type="Proteomes" id="UP000199477"/>
    </source>
</evidence>
<organism evidence="5 6">
    <name type="scientific">Dyella marensis</name>
    <dbReference type="NCBI Taxonomy" id="500610"/>
    <lineage>
        <taxon>Bacteria</taxon>
        <taxon>Pseudomonadati</taxon>
        <taxon>Pseudomonadota</taxon>
        <taxon>Gammaproteobacteria</taxon>
        <taxon>Lysobacterales</taxon>
        <taxon>Rhodanobacteraceae</taxon>
        <taxon>Dyella</taxon>
    </lineage>
</organism>
<dbReference type="InterPro" id="IPR052355">
    <property type="entry name" value="CENP-V-like"/>
</dbReference>
<dbReference type="AlphaFoldDB" id="A0A1I2H7Q6"/>
<evidence type="ECO:0000313" key="5">
    <source>
        <dbReference type="EMBL" id="SFF26205.1"/>
    </source>
</evidence>
<dbReference type="PANTHER" id="PTHR28620:SF1">
    <property type="entry name" value="CENP-V_GFA DOMAIN-CONTAINING PROTEIN"/>
    <property type="match status" value="1"/>
</dbReference>
<dbReference type="GO" id="GO:0016846">
    <property type="term" value="F:carbon-sulfur lyase activity"/>
    <property type="evidence" value="ECO:0007669"/>
    <property type="project" value="InterPro"/>
</dbReference>
<comment type="similarity">
    <text evidence="1">Belongs to the Gfa family.</text>
</comment>
<keyword evidence="6" id="KW-1185">Reference proteome</keyword>
<feature type="domain" description="CENP-V/GFA" evidence="4">
    <location>
        <begin position="3"/>
        <end position="117"/>
    </location>
</feature>
<evidence type="ECO:0000256" key="3">
    <source>
        <dbReference type="ARBA" id="ARBA00022833"/>
    </source>
</evidence>